<organism evidence="1 2">
    <name type="scientific">Ajellomyces capsulatus</name>
    <name type="common">Darling's disease fungus</name>
    <name type="synonym">Histoplasma capsulatum</name>
    <dbReference type="NCBI Taxonomy" id="5037"/>
    <lineage>
        <taxon>Eukaryota</taxon>
        <taxon>Fungi</taxon>
        <taxon>Dikarya</taxon>
        <taxon>Ascomycota</taxon>
        <taxon>Pezizomycotina</taxon>
        <taxon>Eurotiomycetes</taxon>
        <taxon>Eurotiomycetidae</taxon>
        <taxon>Onygenales</taxon>
        <taxon>Ajellomycetaceae</taxon>
        <taxon>Histoplasma</taxon>
    </lineage>
</organism>
<dbReference type="VEuPathDB" id="FungiDB:I7I52_02542"/>
<gene>
    <name evidence="1" type="ORF">I7I52_02542</name>
</gene>
<dbReference type="Proteomes" id="UP000670092">
    <property type="component" value="Unassembled WGS sequence"/>
</dbReference>
<name>A0A8H7Z516_AJECA</name>
<reference evidence="1 2" key="1">
    <citation type="submission" date="2021-01" db="EMBL/GenBank/DDBJ databases">
        <title>Chromosome-level genome assembly of a human fungal pathogen reveals clustering of transcriptionally co-regulated genes.</title>
        <authorList>
            <person name="Voorhies M."/>
            <person name="Cohen S."/>
            <person name="Shea T.P."/>
            <person name="Petrus S."/>
            <person name="Munoz J.F."/>
            <person name="Poplawski S."/>
            <person name="Goldman W.E."/>
            <person name="Michael T."/>
            <person name="Cuomo C.A."/>
            <person name="Sil A."/>
            <person name="Beyhan S."/>
        </authorList>
    </citation>
    <scope>NUCLEOTIDE SEQUENCE [LARGE SCALE GENOMIC DNA]</scope>
    <source>
        <strain evidence="1 2">G184AR</strain>
    </source>
</reference>
<evidence type="ECO:0000313" key="1">
    <source>
        <dbReference type="EMBL" id="KAG5304270.1"/>
    </source>
</evidence>
<evidence type="ECO:0000313" key="2">
    <source>
        <dbReference type="Proteomes" id="UP000670092"/>
    </source>
</evidence>
<protein>
    <submittedName>
        <fullName evidence="1">Uncharacterized protein</fullName>
    </submittedName>
</protein>
<accession>A0A8H7Z516</accession>
<proteinExistence type="predicted"/>
<dbReference type="EMBL" id="JAEVHI010000001">
    <property type="protein sequence ID" value="KAG5304270.1"/>
    <property type="molecule type" value="Genomic_DNA"/>
</dbReference>
<dbReference type="AlphaFoldDB" id="A0A8H7Z516"/>
<sequence>MPRRCLPLYLFPPLVVPEVSGVLSFGGRRMTMTIGCTTAGKQRFPALLGFGSPACRSELYILV</sequence>
<comment type="caution">
    <text evidence="1">The sequence shown here is derived from an EMBL/GenBank/DDBJ whole genome shotgun (WGS) entry which is preliminary data.</text>
</comment>